<feature type="compositionally biased region" description="Basic and acidic residues" evidence="10">
    <location>
        <begin position="421"/>
        <end position="432"/>
    </location>
</feature>
<keyword evidence="5" id="KW-0809">Transit peptide</keyword>
<keyword evidence="8 11" id="KW-0472">Membrane</keyword>
<reference evidence="14" key="1">
    <citation type="submission" date="2017-02" db="EMBL/GenBank/DDBJ databases">
        <authorList>
            <person name="Tafer H."/>
            <person name="Lopandic K."/>
        </authorList>
    </citation>
    <scope>NUCLEOTIDE SEQUENCE [LARGE SCALE GENOMIC DNA]</scope>
    <source>
        <strain evidence="14">CBS 366.77</strain>
    </source>
</reference>
<organism evidence="13 14">
    <name type="scientific">Aspergillus sclerotialis</name>
    <dbReference type="NCBI Taxonomy" id="2070753"/>
    <lineage>
        <taxon>Eukaryota</taxon>
        <taxon>Fungi</taxon>
        <taxon>Dikarya</taxon>
        <taxon>Ascomycota</taxon>
        <taxon>Pezizomycotina</taxon>
        <taxon>Eurotiomycetes</taxon>
        <taxon>Eurotiomycetidae</taxon>
        <taxon>Eurotiales</taxon>
        <taxon>Aspergillaceae</taxon>
        <taxon>Aspergillus</taxon>
        <taxon>Aspergillus subgen. Polypaecilum</taxon>
    </lineage>
</organism>
<evidence type="ECO:0000256" key="5">
    <source>
        <dbReference type="ARBA" id="ARBA00022946"/>
    </source>
</evidence>
<dbReference type="Pfam" id="PF02096">
    <property type="entry name" value="60KD_IMP"/>
    <property type="match status" value="1"/>
</dbReference>
<feature type="compositionally biased region" description="Low complexity" evidence="10">
    <location>
        <begin position="75"/>
        <end position="101"/>
    </location>
</feature>
<evidence type="ECO:0000313" key="14">
    <source>
        <dbReference type="Proteomes" id="UP000266188"/>
    </source>
</evidence>
<evidence type="ECO:0000259" key="12">
    <source>
        <dbReference type="Pfam" id="PF02096"/>
    </source>
</evidence>
<keyword evidence="3 9" id="KW-0812">Transmembrane</keyword>
<dbReference type="OrthoDB" id="2148490at2759"/>
<sequence length="491" mass="54737">MIGGTGLKGPGKLPSISRQQWIASPRLTRSISSLRSPVTRFSAPNGGGNHSLAGKLAWRRAVPVIGTVCARFNSTSTGPSAAPESTSSTPPASTPDPGSTDFSDLSNVDVTSIPEKIGYLKDLGLDYGWGPTSFMQYVIEHLHMWAGLPWWASTVGAGLLIRFLLLKPMMGAADNGAKMHNIKPILAPYNERMRKAQIKGDRAELLQVSQEMRGIRSEHGIKLRRTFLPLIQVPFGYGVYRAVRGMASLPVPGLANESFAWIKDFTVADPTYILPLISSLSLHYSLKKGGESGTMDISMVPIWKGMSFLFPVVTFIGMQFFPSALQLYFVGTGLFGVFQATLLNNNNFRRFANITIPVRHQNIPGPLDSLRRLGDERLAMQEKARAETEAAKRNELSFIDRQMNSLSNKFSSFKEEAAKIKDQAQTKTDELLGKQQTTNANGSPGARSRRTQEELARAANYEKRRREQEEEERELRNWKRRMEYERRRGKK</sequence>
<dbReference type="InterPro" id="IPR028055">
    <property type="entry name" value="YidC/Oxa/ALB_C"/>
</dbReference>
<feature type="region of interest" description="Disordered" evidence="10">
    <location>
        <begin position="1"/>
        <end position="20"/>
    </location>
</feature>
<accession>A0A3A2ZJY6</accession>
<dbReference type="GO" id="GO:0005743">
    <property type="term" value="C:mitochondrial inner membrane"/>
    <property type="evidence" value="ECO:0007669"/>
    <property type="project" value="UniProtKB-SubCell"/>
</dbReference>
<feature type="region of interest" description="Disordered" evidence="10">
    <location>
        <begin position="421"/>
        <end position="454"/>
    </location>
</feature>
<evidence type="ECO:0000256" key="6">
    <source>
        <dbReference type="ARBA" id="ARBA00022989"/>
    </source>
</evidence>
<dbReference type="CDD" id="cd20069">
    <property type="entry name" value="5TM_Oxa1-like"/>
    <property type="match status" value="1"/>
</dbReference>
<evidence type="ECO:0000256" key="11">
    <source>
        <dbReference type="SAM" id="Phobius"/>
    </source>
</evidence>
<feature type="region of interest" description="Disordered" evidence="10">
    <location>
        <begin position="75"/>
        <end position="106"/>
    </location>
</feature>
<dbReference type="PANTHER" id="PTHR12428">
    <property type="entry name" value="OXA1"/>
    <property type="match status" value="1"/>
</dbReference>
<comment type="caution">
    <text evidence="13">The sequence shown here is derived from an EMBL/GenBank/DDBJ whole genome shotgun (WGS) entry which is preliminary data.</text>
</comment>
<comment type="subcellular location">
    <subcellularLocation>
        <location evidence="9">Membrane</location>
        <topology evidence="9">Multi-pass membrane protein</topology>
    </subcellularLocation>
    <subcellularLocation>
        <location evidence="1">Mitochondrion inner membrane</location>
        <topology evidence="1">Multi-pass membrane protein</topology>
    </subcellularLocation>
</comment>
<feature type="transmembrane region" description="Helical" evidence="11">
    <location>
        <begin position="327"/>
        <end position="344"/>
    </location>
</feature>
<evidence type="ECO:0000256" key="4">
    <source>
        <dbReference type="ARBA" id="ARBA00022792"/>
    </source>
</evidence>
<keyword evidence="6 11" id="KW-1133">Transmembrane helix</keyword>
<keyword evidence="4" id="KW-0999">Mitochondrion inner membrane</keyword>
<evidence type="ECO:0000313" key="13">
    <source>
        <dbReference type="EMBL" id="RJE19684.1"/>
    </source>
</evidence>
<comment type="similarity">
    <text evidence="2 9">Belongs to the OXA1/ALB3/YidC family.</text>
</comment>
<dbReference type="GO" id="GO:0032977">
    <property type="term" value="F:membrane insertase activity"/>
    <property type="evidence" value="ECO:0007669"/>
    <property type="project" value="InterPro"/>
</dbReference>
<gene>
    <name evidence="13" type="ORF">PHISCL_07982</name>
</gene>
<dbReference type="Proteomes" id="UP000266188">
    <property type="component" value="Unassembled WGS sequence"/>
</dbReference>
<evidence type="ECO:0000256" key="7">
    <source>
        <dbReference type="ARBA" id="ARBA00023128"/>
    </source>
</evidence>
<feature type="domain" description="Membrane insertase YidC/Oxa/ALB C-terminal" evidence="12">
    <location>
        <begin position="150"/>
        <end position="344"/>
    </location>
</feature>
<evidence type="ECO:0000256" key="3">
    <source>
        <dbReference type="ARBA" id="ARBA00022692"/>
    </source>
</evidence>
<name>A0A3A2ZJY6_9EURO</name>
<proteinExistence type="inferred from homology"/>
<dbReference type="AlphaFoldDB" id="A0A3A2ZJY6"/>
<dbReference type="InterPro" id="IPR001708">
    <property type="entry name" value="YidC/ALB3/OXA1/COX18"/>
</dbReference>
<dbReference type="EMBL" id="MVGC01000380">
    <property type="protein sequence ID" value="RJE19684.1"/>
    <property type="molecule type" value="Genomic_DNA"/>
</dbReference>
<evidence type="ECO:0000256" key="2">
    <source>
        <dbReference type="ARBA" id="ARBA00009877"/>
    </source>
</evidence>
<evidence type="ECO:0000256" key="9">
    <source>
        <dbReference type="RuleBase" id="RU003945"/>
    </source>
</evidence>
<feature type="transmembrane region" description="Helical" evidence="11">
    <location>
        <begin position="302"/>
        <end position="321"/>
    </location>
</feature>
<dbReference type="GO" id="GO:0032979">
    <property type="term" value="P:protein insertion into mitochondrial inner membrane from matrix"/>
    <property type="evidence" value="ECO:0007669"/>
    <property type="project" value="TreeGrafter"/>
</dbReference>
<feature type="transmembrane region" description="Helical" evidence="11">
    <location>
        <begin position="142"/>
        <end position="165"/>
    </location>
</feature>
<evidence type="ECO:0000256" key="8">
    <source>
        <dbReference type="ARBA" id="ARBA00023136"/>
    </source>
</evidence>
<dbReference type="STRING" id="2070753.A0A3A2ZJY6"/>
<protein>
    <submittedName>
        <fullName evidence="13">Mitochondrial export translocase Oxa1</fullName>
    </submittedName>
</protein>
<keyword evidence="14" id="KW-1185">Reference proteome</keyword>
<evidence type="ECO:0000256" key="10">
    <source>
        <dbReference type="SAM" id="MobiDB-lite"/>
    </source>
</evidence>
<dbReference type="PANTHER" id="PTHR12428:SF66">
    <property type="entry name" value="MITOCHONDRIAL INNER MEMBRANE PROTEIN OXA1L"/>
    <property type="match status" value="1"/>
</dbReference>
<keyword evidence="7" id="KW-0496">Mitochondrion</keyword>
<evidence type="ECO:0000256" key="1">
    <source>
        <dbReference type="ARBA" id="ARBA00004448"/>
    </source>
</evidence>